<dbReference type="EMBL" id="HBUE01059643">
    <property type="protein sequence ID" value="CAG6468030.1"/>
    <property type="molecule type" value="Transcribed_RNA"/>
</dbReference>
<dbReference type="EMBL" id="HBUE01189366">
    <property type="protein sequence ID" value="CAG6524294.1"/>
    <property type="molecule type" value="Transcribed_RNA"/>
</dbReference>
<dbReference type="EMBL" id="HBUE01059644">
    <property type="protein sequence ID" value="CAG6468032.1"/>
    <property type="molecule type" value="Transcribed_RNA"/>
</dbReference>
<name>A0A8D8GYC2_CULPI</name>
<dbReference type="EMBL" id="HBUE01295175">
    <property type="protein sequence ID" value="CAG6575975.1"/>
    <property type="molecule type" value="Transcribed_RNA"/>
</dbReference>
<dbReference type="AlphaFoldDB" id="A0A8D8GYC2"/>
<dbReference type="EMBL" id="HBUE01189372">
    <property type="protein sequence ID" value="CAG6524304.1"/>
    <property type="molecule type" value="Transcribed_RNA"/>
</dbReference>
<proteinExistence type="predicted"/>
<organism evidence="1">
    <name type="scientific">Culex pipiens</name>
    <name type="common">House mosquito</name>
    <dbReference type="NCBI Taxonomy" id="7175"/>
    <lineage>
        <taxon>Eukaryota</taxon>
        <taxon>Metazoa</taxon>
        <taxon>Ecdysozoa</taxon>
        <taxon>Arthropoda</taxon>
        <taxon>Hexapoda</taxon>
        <taxon>Insecta</taxon>
        <taxon>Pterygota</taxon>
        <taxon>Neoptera</taxon>
        <taxon>Endopterygota</taxon>
        <taxon>Diptera</taxon>
        <taxon>Nematocera</taxon>
        <taxon>Culicoidea</taxon>
        <taxon>Culicidae</taxon>
        <taxon>Culicinae</taxon>
        <taxon>Culicini</taxon>
        <taxon>Culex</taxon>
        <taxon>Culex</taxon>
    </lineage>
</organism>
<dbReference type="EMBL" id="HBUE01295173">
    <property type="protein sequence ID" value="CAG6575969.1"/>
    <property type="molecule type" value="Transcribed_RNA"/>
</dbReference>
<dbReference type="EMBL" id="HBUE01295174">
    <property type="protein sequence ID" value="CAG6575972.1"/>
    <property type="molecule type" value="Transcribed_RNA"/>
</dbReference>
<accession>A0A8D8GYC2</accession>
<protein>
    <submittedName>
        <fullName evidence="1">(northern house mosquito) hypothetical protein</fullName>
    </submittedName>
</protein>
<sequence>MCISFLLKPDQAKGKQTKTNKMLITSFKNYSRKKTTILNSDIVANTHTQTTQNLQKYSGKLQYSENYFSPDISRKKESSEKSGNGNRYRIRVLVRNARKSISFPFIITVYKARGKFCELTKKFDAALSLKAFSFSKSCILRRRRGFPRSRRKGAIGNCITFNNRKITHASKFKNDLEERRVRNTLLLHNRFSLVAQGNDGKRGITNPYK</sequence>
<dbReference type="EMBL" id="HBUE01189364">
    <property type="protein sequence ID" value="CAG6524288.1"/>
    <property type="molecule type" value="Transcribed_RNA"/>
</dbReference>
<dbReference type="EMBL" id="HBUE01295183">
    <property type="protein sequence ID" value="CAG6575990.1"/>
    <property type="molecule type" value="Transcribed_RNA"/>
</dbReference>
<dbReference type="EMBL" id="HBUE01295181">
    <property type="protein sequence ID" value="CAG6575985.1"/>
    <property type="molecule type" value="Transcribed_RNA"/>
</dbReference>
<dbReference type="EMBL" id="HBUE01189374">
    <property type="protein sequence ID" value="CAG6524309.1"/>
    <property type="molecule type" value="Transcribed_RNA"/>
</dbReference>
<dbReference type="EMBL" id="HBUE01189365">
    <property type="protein sequence ID" value="CAG6524291.1"/>
    <property type="molecule type" value="Transcribed_RNA"/>
</dbReference>
<evidence type="ECO:0000313" key="1">
    <source>
        <dbReference type="EMBL" id="CAG6524309.1"/>
    </source>
</evidence>
<reference evidence="1" key="1">
    <citation type="submission" date="2021-05" db="EMBL/GenBank/DDBJ databases">
        <authorList>
            <person name="Alioto T."/>
            <person name="Alioto T."/>
            <person name="Gomez Garrido J."/>
        </authorList>
    </citation>
    <scope>NUCLEOTIDE SEQUENCE</scope>
</reference>